<organism evidence="2 3">
    <name type="scientific">Catenovulum agarivorans DS-2</name>
    <dbReference type="NCBI Taxonomy" id="1328313"/>
    <lineage>
        <taxon>Bacteria</taxon>
        <taxon>Pseudomonadati</taxon>
        <taxon>Pseudomonadota</taxon>
        <taxon>Gammaproteobacteria</taxon>
        <taxon>Alteromonadales</taxon>
        <taxon>Alteromonadaceae</taxon>
        <taxon>Catenovulum</taxon>
    </lineage>
</organism>
<accession>W7QW04</accession>
<evidence type="ECO:0000313" key="3">
    <source>
        <dbReference type="Proteomes" id="UP000019276"/>
    </source>
</evidence>
<keyword evidence="1" id="KW-0812">Transmembrane</keyword>
<proteinExistence type="predicted"/>
<sequence length="141" mass="15745">MKLRYIFAVGIPVFVILTALSFYFYWQDNHKMLAEVETAQIDAAIAFAREQDQMACLNHVIQQSRDCREAHCTVGLKVFLTHCVKHATASTKLCEGVPDAQDYFAKVSWSVSICRKAKVRNGNCSNIVNEVPVLCSARSSG</sequence>
<feature type="transmembrane region" description="Helical" evidence="1">
    <location>
        <begin position="6"/>
        <end position="26"/>
    </location>
</feature>
<evidence type="ECO:0000256" key="1">
    <source>
        <dbReference type="SAM" id="Phobius"/>
    </source>
</evidence>
<protein>
    <submittedName>
        <fullName evidence="2">Uncharacterized protein</fullName>
    </submittedName>
</protein>
<comment type="caution">
    <text evidence="2">The sequence shown here is derived from an EMBL/GenBank/DDBJ whole genome shotgun (WGS) entry which is preliminary data.</text>
</comment>
<dbReference type="eggNOG" id="ENOG5031UZZ">
    <property type="taxonomic scope" value="Bacteria"/>
</dbReference>
<dbReference type="OrthoDB" id="6387888at2"/>
<dbReference type="EMBL" id="ARZY01000002">
    <property type="protein sequence ID" value="EWH11918.1"/>
    <property type="molecule type" value="Genomic_DNA"/>
</dbReference>
<dbReference type="AlphaFoldDB" id="W7QW04"/>
<gene>
    <name evidence="2" type="ORF">DS2_02003</name>
</gene>
<reference evidence="2 3" key="1">
    <citation type="journal article" date="2014" name="Genome Announc.">
        <title>Draft Genome Sequence of the Agar-Degrading Bacterium Catenovulum sp. Strain DS-2, Isolated from Intestines of Haliotis diversicolor.</title>
        <authorList>
            <person name="Shan D."/>
            <person name="Li X."/>
            <person name="Gu Z."/>
            <person name="Wei G."/>
            <person name="Gao Z."/>
            <person name="Shao Z."/>
        </authorList>
    </citation>
    <scope>NUCLEOTIDE SEQUENCE [LARGE SCALE GENOMIC DNA]</scope>
    <source>
        <strain evidence="2 3">DS-2</strain>
    </source>
</reference>
<keyword evidence="1" id="KW-0472">Membrane</keyword>
<keyword evidence="3" id="KW-1185">Reference proteome</keyword>
<name>W7QW04_9ALTE</name>
<evidence type="ECO:0000313" key="2">
    <source>
        <dbReference type="EMBL" id="EWH11918.1"/>
    </source>
</evidence>
<dbReference type="STRING" id="1328313.DS2_02003"/>
<dbReference type="RefSeq" id="WP_035012940.1">
    <property type="nucleotide sequence ID" value="NZ_ARZY01000002.1"/>
</dbReference>
<keyword evidence="1" id="KW-1133">Transmembrane helix</keyword>
<dbReference type="Proteomes" id="UP000019276">
    <property type="component" value="Unassembled WGS sequence"/>
</dbReference>